<dbReference type="GeneID" id="10499345"/>
<evidence type="ECO:0000313" key="3">
    <source>
        <dbReference type="EMBL" id="EGC37673.1"/>
    </source>
</evidence>
<keyword evidence="2" id="KW-0732">Signal</keyword>
<proteinExistence type="predicted"/>
<dbReference type="PANTHER" id="PTHR31318:SF2">
    <property type="entry name" value="PECTIN LYASE-LIKE FAMILY PROTEIN-RELATED"/>
    <property type="match status" value="1"/>
</dbReference>
<evidence type="ECO:0008006" key="5">
    <source>
        <dbReference type="Google" id="ProtNLM"/>
    </source>
</evidence>
<keyword evidence="4" id="KW-1185">Reference proteome</keyword>
<organism evidence="3 4">
    <name type="scientific">Dictyostelium purpureum</name>
    <name type="common">Slime mold</name>
    <dbReference type="NCBI Taxonomy" id="5786"/>
    <lineage>
        <taxon>Eukaryota</taxon>
        <taxon>Amoebozoa</taxon>
        <taxon>Evosea</taxon>
        <taxon>Eumycetozoa</taxon>
        <taxon>Dictyostelia</taxon>
        <taxon>Dictyosteliales</taxon>
        <taxon>Dictyosteliaceae</taxon>
        <taxon>Dictyostelium</taxon>
    </lineage>
</organism>
<dbReference type="VEuPathDB" id="AmoebaDB:DICPUDRAFT_76704"/>
<reference evidence="4" key="1">
    <citation type="journal article" date="2011" name="Genome Biol.">
        <title>Comparative genomics of the social amoebae Dictyostelium discoideum and Dictyostelium purpureum.</title>
        <authorList>
            <consortium name="US DOE Joint Genome Institute (JGI-PGF)"/>
            <person name="Sucgang R."/>
            <person name="Kuo A."/>
            <person name="Tian X."/>
            <person name="Salerno W."/>
            <person name="Parikh A."/>
            <person name="Feasley C.L."/>
            <person name="Dalin E."/>
            <person name="Tu H."/>
            <person name="Huang E."/>
            <person name="Barry K."/>
            <person name="Lindquist E."/>
            <person name="Shapiro H."/>
            <person name="Bruce D."/>
            <person name="Schmutz J."/>
            <person name="Salamov A."/>
            <person name="Fey P."/>
            <person name="Gaudet P."/>
            <person name="Anjard C."/>
            <person name="Babu M.M."/>
            <person name="Basu S."/>
            <person name="Bushmanova Y."/>
            <person name="van der Wel H."/>
            <person name="Katoh-Kurasawa M."/>
            <person name="Dinh C."/>
            <person name="Coutinho P.M."/>
            <person name="Saito T."/>
            <person name="Elias M."/>
            <person name="Schaap P."/>
            <person name="Kay R.R."/>
            <person name="Henrissat B."/>
            <person name="Eichinger L."/>
            <person name="Rivero F."/>
            <person name="Putnam N.H."/>
            <person name="West C.M."/>
            <person name="Loomis W.F."/>
            <person name="Chisholm R.L."/>
            <person name="Shaulsky G."/>
            <person name="Strassmann J.E."/>
            <person name="Queller D.C."/>
            <person name="Kuspa A."/>
            <person name="Grigoriev I.V."/>
        </authorList>
    </citation>
    <scope>NUCLEOTIDE SEQUENCE [LARGE SCALE GENOMIC DNA]</scope>
    <source>
        <strain evidence="4">QSDP1</strain>
    </source>
</reference>
<feature type="transmembrane region" description="Helical" evidence="1">
    <location>
        <begin position="466"/>
        <end position="488"/>
    </location>
</feature>
<keyword evidence="1" id="KW-0812">Transmembrane</keyword>
<feature type="signal peptide" evidence="2">
    <location>
        <begin position="1"/>
        <end position="20"/>
    </location>
</feature>
<feature type="chain" id="PRO_5003265057" description="Right handed beta helix domain-containing protein" evidence="2">
    <location>
        <begin position="21"/>
        <end position="533"/>
    </location>
</feature>
<dbReference type="InParanoid" id="F0ZED7"/>
<dbReference type="KEGG" id="dpp:DICPUDRAFT_76704"/>
<protein>
    <recommendedName>
        <fullName evidence="5">Right handed beta helix domain-containing protein</fullName>
    </recommendedName>
</protein>
<evidence type="ECO:0000313" key="4">
    <source>
        <dbReference type="Proteomes" id="UP000001064"/>
    </source>
</evidence>
<name>F0ZED7_DICPU</name>
<dbReference type="AlphaFoldDB" id="F0ZED7"/>
<gene>
    <name evidence="3" type="ORF">DICPUDRAFT_76704</name>
</gene>
<dbReference type="PANTHER" id="PTHR31318">
    <property type="entry name" value="EXPRESSED PROTEIN-RELATED"/>
    <property type="match status" value="1"/>
</dbReference>
<keyword evidence="1" id="KW-0472">Membrane</keyword>
<dbReference type="Proteomes" id="UP000001064">
    <property type="component" value="Unassembled WGS sequence"/>
</dbReference>
<dbReference type="RefSeq" id="XP_003285777.1">
    <property type="nucleotide sequence ID" value="XM_003285729.1"/>
</dbReference>
<sequence>MKNLLLILVIIILNFSLIKSFRFIIDYKSTIDYNNGECGGPILKDDNTIYPPCKSIEVAGNRSREIKNVNGDDYDYSVIEFFIIQNDEPITDLYSFGKFSYFTNVYVRLVNKDLESFPDVELEPQVITVNKTYSYVYKSDGSFNSFKTFILLDQKDYSVSYPLSTYTITGPFRFNGWDKQYDPNVIPVFRTSEYIGNLYINNVYFYQSYPFSNTYLNPNDFKAVNCTFDDTWNVPAYYRFSEFNNCKFINFINTDRLIETISETIKIYNCQFTNNTLDQLYNGMITHITLTNSYNVEVKDSTFSKNNARNIYLGGDEYFPSAIFNVLFSNSSFTDNYLPDVEDKTLSQVNYLFEFLNCEENSKINFNDIHINSTTNNEPNGGLLHISGNSKGQIYGNLDSIFSNYNFLDYFNISSDVKFTITNSFIKNWNDYTNSSDSSSSITNSSSSLENSYSEKDNDNNLKIKIALPIVFGVLFLLTIATIIIIYIKRNIIKSNQSVELNSNIGVAKCDTITIQSSPSTINSSEKSANVDF</sequence>
<dbReference type="EMBL" id="GL870993">
    <property type="protein sequence ID" value="EGC37673.1"/>
    <property type="molecule type" value="Genomic_DNA"/>
</dbReference>
<accession>F0ZED7</accession>
<keyword evidence="1" id="KW-1133">Transmembrane helix</keyword>
<evidence type="ECO:0000256" key="1">
    <source>
        <dbReference type="SAM" id="Phobius"/>
    </source>
</evidence>
<evidence type="ECO:0000256" key="2">
    <source>
        <dbReference type="SAM" id="SignalP"/>
    </source>
</evidence>